<keyword evidence="2" id="KW-1185">Reference proteome</keyword>
<evidence type="ECO:0000313" key="2">
    <source>
        <dbReference type="Proteomes" id="UP001327219"/>
    </source>
</evidence>
<dbReference type="EMBL" id="CP110820">
    <property type="protein sequence ID" value="WPX96918.1"/>
    <property type="molecule type" value="Genomic_DNA"/>
</dbReference>
<organism evidence="1 2">
    <name type="scientific">Candidatus Bandiella euplotis</name>
    <dbReference type="NCBI Taxonomy" id="1664265"/>
    <lineage>
        <taxon>Bacteria</taxon>
        <taxon>Pseudomonadati</taxon>
        <taxon>Pseudomonadota</taxon>
        <taxon>Alphaproteobacteria</taxon>
        <taxon>Rickettsiales</taxon>
        <taxon>Candidatus Midichloriaceae</taxon>
        <taxon>Candidatus Bandiella</taxon>
    </lineage>
</organism>
<protein>
    <submittedName>
        <fullName evidence="1">GTP cyclohydrolase II N-terminal domain protein</fullName>
    </submittedName>
</protein>
<evidence type="ECO:0000313" key="1">
    <source>
        <dbReference type="EMBL" id="WPX96918.1"/>
    </source>
</evidence>
<sequence length="91" mass="10415">MVPNKSLMFDSRDISLINVARVMSDIKLGIPIVLQTQHGEGRILVVPVERINISLFDKLKSLFSNLSLIITEQRMDFLHLGKREEKSIVRI</sequence>
<proteinExistence type="predicted"/>
<reference evidence="1 2" key="1">
    <citation type="submission" date="2022-11" db="EMBL/GenBank/DDBJ databases">
        <title>Host association and intracellularity evolved multiple times independently in the Rickettsiales.</title>
        <authorList>
            <person name="Castelli M."/>
            <person name="Nardi T."/>
            <person name="Gammuto L."/>
            <person name="Bellinzona G."/>
            <person name="Sabaneyeva E."/>
            <person name="Potekhin A."/>
            <person name="Serra V."/>
            <person name="Petroni G."/>
            <person name="Sassera D."/>
        </authorList>
    </citation>
    <scope>NUCLEOTIDE SEQUENCE [LARGE SCALE GENOMIC DNA]</scope>
    <source>
        <strain evidence="1 2">NDG2</strain>
    </source>
</reference>
<accession>A0ABZ0UP73</accession>
<gene>
    <name evidence="1" type="ORF">Bandiella_01054</name>
</gene>
<dbReference type="Proteomes" id="UP001327219">
    <property type="component" value="Chromosome"/>
</dbReference>
<name>A0ABZ0UP73_9RICK</name>